<keyword evidence="6" id="KW-1185">Reference proteome</keyword>
<name>S6A9S3_SULDS</name>
<dbReference type="KEGG" id="sdr:SCD_n00768"/>
<keyword evidence="3 4" id="KW-0862">Zinc</keyword>
<dbReference type="EMBL" id="AP013066">
    <property type="protein sequence ID" value="BAN34610.1"/>
    <property type="molecule type" value="Genomic_DNA"/>
</dbReference>
<evidence type="ECO:0000313" key="5">
    <source>
        <dbReference type="EMBL" id="BAN34610.1"/>
    </source>
</evidence>
<comment type="similarity">
    <text evidence="4">Belongs to the HypA/HybF family.</text>
</comment>
<evidence type="ECO:0000256" key="2">
    <source>
        <dbReference type="ARBA" id="ARBA00022723"/>
    </source>
</evidence>
<feature type="binding site" evidence="4">
    <location>
        <position position="92"/>
    </location>
    <ligand>
        <name>Zn(2+)</name>
        <dbReference type="ChEBI" id="CHEBI:29105"/>
    </ligand>
</feature>
<organism evidence="5 6">
    <name type="scientific">Sulfuricella denitrificans (strain DSM 22764 / NBRC 105220 / skB26)</name>
    <dbReference type="NCBI Taxonomy" id="1163617"/>
    <lineage>
        <taxon>Bacteria</taxon>
        <taxon>Pseudomonadati</taxon>
        <taxon>Pseudomonadota</taxon>
        <taxon>Betaproteobacteria</taxon>
        <taxon>Nitrosomonadales</taxon>
        <taxon>Sulfuricellaceae</taxon>
        <taxon>Sulfuricella</taxon>
    </lineage>
</organism>
<dbReference type="Pfam" id="PF01155">
    <property type="entry name" value="HypA"/>
    <property type="match status" value="1"/>
</dbReference>
<accession>S6A9S3</accession>
<dbReference type="GO" id="GO:0051604">
    <property type="term" value="P:protein maturation"/>
    <property type="evidence" value="ECO:0007669"/>
    <property type="project" value="InterPro"/>
</dbReference>
<dbReference type="OrthoDB" id="288014at2"/>
<gene>
    <name evidence="4" type="primary">hypA</name>
    <name evidence="5" type="ORF">SCD_n00768</name>
</gene>
<dbReference type="GO" id="GO:0016151">
    <property type="term" value="F:nickel cation binding"/>
    <property type="evidence" value="ECO:0007669"/>
    <property type="project" value="UniProtKB-UniRule"/>
</dbReference>
<evidence type="ECO:0000256" key="4">
    <source>
        <dbReference type="HAMAP-Rule" id="MF_00213"/>
    </source>
</evidence>
<reference evidence="5 6" key="1">
    <citation type="journal article" date="2012" name="Appl. Environ. Microbiol.">
        <title>Draft genome sequence of a psychrotolerant sulfur-oxidizing bacterium, Sulfuricella denitrificans skB26, and proteomic insights into cold adaptation.</title>
        <authorList>
            <person name="Watanabe T."/>
            <person name="Kojima H."/>
            <person name="Fukui M."/>
        </authorList>
    </citation>
    <scope>NUCLEOTIDE SEQUENCE [LARGE SCALE GENOMIC DNA]</scope>
    <source>
        <strain evidence="6">skB26</strain>
    </source>
</reference>
<feature type="binding site" evidence="4">
    <location>
        <position position="89"/>
    </location>
    <ligand>
        <name>Zn(2+)</name>
        <dbReference type="ChEBI" id="CHEBI:29105"/>
    </ligand>
</feature>
<protein>
    <recommendedName>
        <fullName evidence="4">Hydrogenase maturation factor HypA</fullName>
    </recommendedName>
</protein>
<dbReference type="InterPro" id="IPR000688">
    <property type="entry name" value="HypA/HybF"/>
</dbReference>
<keyword evidence="2 4" id="KW-0479">Metal-binding</keyword>
<dbReference type="HAMAP" id="MF_00213">
    <property type="entry name" value="HypA_HybF"/>
    <property type="match status" value="1"/>
</dbReference>
<feature type="binding site" evidence="4">
    <location>
        <position position="73"/>
    </location>
    <ligand>
        <name>Zn(2+)</name>
        <dbReference type="ChEBI" id="CHEBI:29105"/>
    </ligand>
</feature>
<proteinExistence type="inferred from homology"/>
<dbReference type="PANTHER" id="PTHR34535:SF3">
    <property type="entry name" value="HYDROGENASE MATURATION FACTOR HYPA"/>
    <property type="match status" value="1"/>
</dbReference>
<dbReference type="AlphaFoldDB" id="S6A9S3"/>
<feature type="binding site" evidence="4">
    <location>
        <position position="2"/>
    </location>
    <ligand>
        <name>Ni(2+)</name>
        <dbReference type="ChEBI" id="CHEBI:49786"/>
    </ligand>
</feature>
<dbReference type="STRING" id="1163617.SCD_n00768"/>
<dbReference type="PIRSF" id="PIRSF004761">
    <property type="entry name" value="Hydrgn_mat_HypA"/>
    <property type="match status" value="1"/>
</dbReference>
<evidence type="ECO:0000313" key="6">
    <source>
        <dbReference type="Proteomes" id="UP000015559"/>
    </source>
</evidence>
<dbReference type="Proteomes" id="UP000015559">
    <property type="component" value="Chromosome"/>
</dbReference>
<dbReference type="Gene3D" id="3.30.2320.80">
    <property type="match status" value="1"/>
</dbReference>
<sequence length="113" mass="12318">MHEMSLAQGVLQVIEDSARSNAFTRVKTVWLEIGELSGADVEAMRFCFDAVVKGTLAEGAQLEVIATEGQGRCLTCGQTVHIQLRYEPCPLCGCYPVEPTGGLEMKVKELEVE</sequence>
<dbReference type="PANTHER" id="PTHR34535">
    <property type="entry name" value="HYDROGENASE MATURATION FACTOR HYPA"/>
    <property type="match status" value="1"/>
</dbReference>
<comment type="function">
    <text evidence="4">Involved in the maturation of [NiFe] hydrogenases. Required for nickel insertion into the metal center of the hydrogenase.</text>
</comment>
<evidence type="ECO:0000256" key="1">
    <source>
        <dbReference type="ARBA" id="ARBA00022596"/>
    </source>
</evidence>
<dbReference type="NCBIfam" id="TIGR00100">
    <property type="entry name" value="hypA"/>
    <property type="match status" value="1"/>
</dbReference>
<dbReference type="eggNOG" id="COG0375">
    <property type="taxonomic scope" value="Bacteria"/>
</dbReference>
<dbReference type="RefSeq" id="WP_009206444.1">
    <property type="nucleotide sequence ID" value="NC_022357.1"/>
</dbReference>
<feature type="binding site" evidence="4">
    <location>
        <position position="76"/>
    </location>
    <ligand>
        <name>Zn(2+)</name>
        <dbReference type="ChEBI" id="CHEBI:29105"/>
    </ligand>
</feature>
<dbReference type="GO" id="GO:0008270">
    <property type="term" value="F:zinc ion binding"/>
    <property type="evidence" value="ECO:0007669"/>
    <property type="project" value="UniProtKB-UniRule"/>
</dbReference>
<keyword evidence="1 4" id="KW-0533">Nickel</keyword>
<evidence type="ECO:0000256" key="3">
    <source>
        <dbReference type="ARBA" id="ARBA00022833"/>
    </source>
</evidence>
<dbReference type="HOGENOM" id="CLU_126929_0_0_4"/>